<evidence type="ECO:0000256" key="1">
    <source>
        <dbReference type="ARBA" id="ARBA00022723"/>
    </source>
</evidence>
<keyword evidence="1" id="KW-0479">Metal-binding</keyword>
<dbReference type="SMART" id="SM00332">
    <property type="entry name" value="PP2Cc"/>
    <property type="match status" value="1"/>
</dbReference>
<evidence type="ECO:0000313" key="7">
    <source>
        <dbReference type="EMBL" id="CAL1269507.1"/>
    </source>
</evidence>
<feature type="domain" description="PPM-type phosphatase" evidence="6">
    <location>
        <begin position="19"/>
        <end position="337"/>
    </location>
</feature>
<proteinExistence type="inferred from homology"/>
<dbReference type="EMBL" id="CAXIEN010000041">
    <property type="protein sequence ID" value="CAL1269507.1"/>
    <property type="molecule type" value="Genomic_DNA"/>
</dbReference>
<feature type="region of interest" description="Disordered" evidence="5">
    <location>
        <begin position="597"/>
        <end position="617"/>
    </location>
</feature>
<evidence type="ECO:0000256" key="3">
    <source>
        <dbReference type="ARBA" id="ARBA00022912"/>
    </source>
</evidence>
<gene>
    <name evidence="7" type="ORF">LARSCL_LOCUS4777</name>
</gene>
<dbReference type="Pfam" id="PF00481">
    <property type="entry name" value="PP2C"/>
    <property type="match status" value="1"/>
</dbReference>
<dbReference type="Gene3D" id="3.60.40.10">
    <property type="entry name" value="PPM-type phosphatase domain"/>
    <property type="match status" value="1"/>
</dbReference>
<dbReference type="PANTHER" id="PTHR47992">
    <property type="entry name" value="PROTEIN PHOSPHATASE"/>
    <property type="match status" value="1"/>
</dbReference>
<evidence type="ECO:0000256" key="4">
    <source>
        <dbReference type="RuleBase" id="RU003465"/>
    </source>
</evidence>
<evidence type="ECO:0000256" key="2">
    <source>
        <dbReference type="ARBA" id="ARBA00022801"/>
    </source>
</evidence>
<name>A0AAV1ZCS6_9ARAC</name>
<dbReference type="Proteomes" id="UP001497382">
    <property type="component" value="Unassembled WGS sequence"/>
</dbReference>
<keyword evidence="3 4" id="KW-0904">Protein phosphatase</keyword>
<accession>A0AAV1ZCS6</accession>
<evidence type="ECO:0000256" key="5">
    <source>
        <dbReference type="SAM" id="MobiDB-lite"/>
    </source>
</evidence>
<dbReference type="AlphaFoldDB" id="A0AAV1ZCS6"/>
<organism evidence="7 8">
    <name type="scientific">Larinioides sclopetarius</name>
    <dbReference type="NCBI Taxonomy" id="280406"/>
    <lineage>
        <taxon>Eukaryota</taxon>
        <taxon>Metazoa</taxon>
        <taxon>Ecdysozoa</taxon>
        <taxon>Arthropoda</taxon>
        <taxon>Chelicerata</taxon>
        <taxon>Arachnida</taxon>
        <taxon>Araneae</taxon>
        <taxon>Araneomorphae</taxon>
        <taxon>Entelegynae</taxon>
        <taxon>Araneoidea</taxon>
        <taxon>Araneidae</taxon>
        <taxon>Larinioides</taxon>
    </lineage>
</organism>
<comment type="caution">
    <text evidence="7">The sequence shown here is derived from an EMBL/GenBank/DDBJ whole genome shotgun (WGS) entry which is preliminary data.</text>
</comment>
<feature type="compositionally biased region" description="Polar residues" evidence="5">
    <location>
        <begin position="597"/>
        <end position="615"/>
    </location>
</feature>
<feature type="region of interest" description="Disordered" evidence="5">
    <location>
        <begin position="633"/>
        <end position="674"/>
    </location>
</feature>
<comment type="similarity">
    <text evidence="4">Belongs to the PP2C family.</text>
</comment>
<feature type="compositionally biased region" description="Basic and acidic residues" evidence="5">
    <location>
        <begin position="495"/>
        <end position="505"/>
    </location>
</feature>
<dbReference type="PROSITE" id="PS01032">
    <property type="entry name" value="PPM_1"/>
    <property type="match status" value="1"/>
</dbReference>
<feature type="compositionally biased region" description="Polar residues" evidence="5">
    <location>
        <begin position="371"/>
        <end position="380"/>
    </location>
</feature>
<dbReference type="InterPro" id="IPR001932">
    <property type="entry name" value="PPM-type_phosphatase-like_dom"/>
</dbReference>
<feature type="compositionally biased region" description="Basic and acidic residues" evidence="5">
    <location>
        <begin position="412"/>
        <end position="426"/>
    </location>
</feature>
<keyword evidence="2 4" id="KW-0378">Hydrolase</keyword>
<dbReference type="CDD" id="cd00143">
    <property type="entry name" value="PP2Cc"/>
    <property type="match status" value="1"/>
</dbReference>
<reference evidence="7 8" key="1">
    <citation type="submission" date="2024-04" db="EMBL/GenBank/DDBJ databases">
        <authorList>
            <person name="Rising A."/>
            <person name="Reimegard J."/>
            <person name="Sonavane S."/>
            <person name="Akerstrom W."/>
            <person name="Nylinder S."/>
            <person name="Hedman E."/>
            <person name="Kallberg Y."/>
        </authorList>
    </citation>
    <scope>NUCLEOTIDE SEQUENCE [LARGE SCALE GENOMIC DNA]</scope>
</reference>
<feature type="region of interest" description="Disordered" evidence="5">
    <location>
        <begin position="356"/>
        <end position="572"/>
    </location>
</feature>
<dbReference type="InterPro" id="IPR000222">
    <property type="entry name" value="PP2C_BS"/>
</dbReference>
<dbReference type="PROSITE" id="PS51746">
    <property type="entry name" value="PPM_2"/>
    <property type="match status" value="1"/>
</dbReference>
<dbReference type="GO" id="GO:0046872">
    <property type="term" value="F:metal ion binding"/>
    <property type="evidence" value="ECO:0007669"/>
    <property type="project" value="UniProtKB-KW"/>
</dbReference>
<sequence length="674" mass="75006">MSSNIFVSAMTPSIGLNLRVTGHCNQGGRKYMEDAFVVAYQQSEDQKDLEYAYFGIFDGHGGREAALFAKEHLMNNIVCQKSFWSDDDNQVLKAIRDGFLATHHAMWREVGKWPKTVSGLPSTSGTTSSIAFIRRRKLYIGHVGDSKIVLGFQIPGSSEWHALALTKDHKPETPEERKRINSVGGLVMNKAGVERVVWNRPRPGHKGPVRRSTPFDQIPFLAVARSLGDLWSYNYMKDEFVVSPDPDVKVMNINPNFHRCVIFASDGLWNMLSTQCAVKIVQAAEEENEKIILEGGKTNGTGKQPNNPSKLLVDAALKHWFELGMRADNTSVVTVMLDPPGPPKSEVLLRQRVMKRLRPRDDQPEEAVEAKNSNSETPSTLVVKEKRKSNEGCESQLNRERKRSSDSTVEMVNKERKLSSEHEESVPKNLPKPVILSPQRVVKQSSPVKPVHRNEVAKSPENVNSPPVPILLMKSKKKTNDPPKGGGSSSSLTAKEGENENREESANLPTAATDKPLLTEGESEASPLSKNVLNDSGPVLVPNASPVKTESFVSKPEKDEASPPKSSNYPISKENGRVHLCEVDNIFKLNERTTECFENSDNSKQSEVSPKNKTVPSVAKNFRKSTITRRNSSFPAVKRPRLHQRTFSSCRTNAPRRSFAHNTRAQSGIRKLKV</sequence>
<evidence type="ECO:0000259" key="6">
    <source>
        <dbReference type="PROSITE" id="PS51746"/>
    </source>
</evidence>
<dbReference type="InterPro" id="IPR015655">
    <property type="entry name" value="PP2C"/>
</dbReference>
<dbReference type="InterPro" id="IPR036457">
    <property type="entry name" value="PPM-type-like_dom_sf"/>
</dbReference>
<dbReference type="FunFam" id="3.60.40.10:FF:000060">
    <property type="entry name" value="Protein phosphatase 2c"/>
    <property type="match status" value="1"/>
</dbReference>
<dbReference type="GO" id="GO:0004722">
    <property type="term" value="F:protein serine/threonine phosphatase activity"/>
    <property type="evidence" value="ECO:0007669"/>
    <property type="project" value="InterPro"/>
</dbReference>
<keyword evidence="8" id="KW-1185">Reference proteome</keyword>
<dbReference type="SUPFAM" id="SSF81606">
    <property type="entry name" value="PP2C-like"/>
    <property type="match status" value="1"/>
</dbReference>
<evidence type="ECO:0000313" key="8">
    <source>
        <dbReference type="Proteomes" id="UP001497382"/>
    </source>
</evidence>
<protein>
    <recommendedName>
        <fullName evidence="6">PPM-type phosphatase domain-containing protein</fullName>
    </recommendedName>
</protein>